<accession>A0A7Y8VR57</accession>
<comment type="caution">
    <text evidence="6">The sequence shown here is derived from an EMBL/GenBank/DDBJ whole genome shotgun (WGS) entry which is preliminary data.</text>
</comment>
<evidence type="ECO:0000256" key="1">
    <source>
        <dbReference type="ARBA" id="ARBA00022448"/>
    </source>
</evidence>
<dbReference type="SMART" id="SM00382">
    <property type="entry name" value="AAA"/>
    <property type="match status" value="1"/>
</dbReference>
<dbReference type="CDD" id="cd03230">
    <property type="entry name" value="ABC_DR_subfamily_A"/>
    <property type="match status" value="1"/>
</dbReference>
<gene>
    <name evidence="6" type="ORF">HW270_02815</name>
</gene>
<name>A0A7Y8VR57_9FIRM</name>
<dbReference type="EMBL" id="JABXYR010000001">
    <property type="protein sequence ID" value="NWO23012.1"/>
    <property type="molecule type" value="Genomic_DNA"/>
</dbReference>
<feature type="region of interest" description="Disordered" evidence="4">
    <location>
        <begin position="233"/>
        <end position="272"/>
    </location>
</feature>
<keyword evidence="7" id="KW-1185">Reference proteome</keyword>
<evidence type="ECO:0000256" key="4">
    <source>
        <dbReference type="SAM" id="MobiDB-lite"/>
    </source>
</evidence>
<feature type="domain" description="ABC transporter" evidence="5">
    <location>
        <begin position="2"/>
        <end position="227"/>
    </location>
</feature>
<reference evidence="6 7" key="1">
    <citation type="submission" date="2020-06" db="EMBL/GenBank/DDBJ databases">
        <title>Mogibacterium timidum strain W9173 genomic sequence.</title>
        <authorList>
            <person name="Wade W.G."/>
            <person name="Johnston C.D."/>
            <person name="Chen T."/>
            <person name="Dewhirst F.E."/>
        </authorList>
    </citation>
    <scope>NUCLEOTIDE SEQUENCE [LARGE SCALE GENOMIC DNA]</scope>
    <source>
        <strain evidence="6 7">W9173</strain>
    </source>
</reference>
<keyword evidence="1" id="KW-0813">Transport</keyword>
<evidence type="ECO:0000313" key="7">
    <source>
        <dbReference type="Proteomes" id="UP000526307"/>
    </source>
</evidence>
<dbReference type="GO" id="GO:0005524">
    <property type="term" value="F:ATP binding"/>
    <property type="evidence" value="ECO:0007669"/>
    <property type="project" value="UniProtKB-KW"/>
</dbReference>
<dbReference type="PANTHER" id="PTHR42939">
    <property type="entry name" value="ABC TRANSPORTER ATP-BINDING PROTEIN ALBC-RELATED"/>
    <property type="match status" value="1"/>
</dbReference>
<dbReference type="PROSITE" id="PS00211">
    <property type="entry name" value="ABC_TRANSPORTER_1"/>
    <property type="match status" value="1"/>
</dbReference>
<dbReference type="AlphaFoldDB" id="A0A7Y8VR57"/>
<dbReference type="InterPro" id="IPR003593">
    <property type="entry name" value="AAA+_ATPase"/>
</dbReference>
<dbReference type="Pfam" id="PF00005">
    <property type="entry name" value="ABC_tran"/>
    <property type="match status" value="1"/>
</dbReference>
<proteinExistence type="predicted"/>
<organism evidence="6 7">
    <name type="scientific">Mogibacterium timidum</name>
    <dbReference type="NCBI Taxonomy" id="35519"/>
    <lineage>
        <taxon>Bacteria</taxon>
        <taxon>Bacillati</taxon>
        <taxon>Bacillota</taxon>
        <taxon>Clostridia</taxon>
        <taxon>Peptostreptococcales</taxon>
        <taxon>Anaerovoracaceae</taxon>
        <taxon>Mogibacterium</taxon>
    </lineage>
</organism>
<evidence type="ECO:0000259" key="5">
    <source>
        <dbReference type="PROSITE" id="PS50893"/>
    </source>
</evidence>
<evidence type="ECO:0000256" key="2">
    <source>
        <dbReference type="ARBA" id="ARBA00022741"/>
    </source>
</evidence>
<evidence type="ECO:0000313" key="6">
    <source>
        <dbReference type="EMBL" id="NWO23012.1"/>
    </source>
</evidence>
<dbReference type="InterPro" id="IPR051782">
    <property type="entry name" value="ABC_Transporter_VariousFunc"/>
</dbReference>
<dbReference type="RefSeq" id="WP_178978244.1">
    <property type="nucleotide sequence ID" value="NZ_CAJPUB010000010.1"/>
</dbReference>
<dbReference type="Gene3D" id="3.40.50.300">
    <property type="entry name" value="P-loop containing nucleotide triphosphate hydrolases"/>
    <property type="match status" value="1"/>
</dbReference>
<keyword evidence="2" id="KW-0547">Nucleotide-binding</keyword>
<protein>
    <submittedName>
        <fullName evidence="6">ABC transporter ATP-binding protein</fullName>
    </submittedName>
</protein>
<keyword evidence="3 6" id="KW-0067">ATP-binding</keyword>
<dbReference type="Proteomes" id="UP000526307">
    <property type="component" value="Unassembled WGS sequence"/>
</dbReference>
<dbReference type="InterPro" id="IPR017871">
    <property type="entry name" value="ABC_transporter-like_CS"/>
</dbReference>
<dbReference type="InterPro" id="IPR027417">
    <property type="entry name" value="P-loop_NTPase"/>
</dbReference>
<dbReference type="GO" id="GO:0016887">
    <property type="term" value="F:ATP hydrolysis activity"/>
    <property type="evidence" value="ECO:0007669"/>
    <property type="project" value="InterPro"/>
</dbReference>
<evidence type="ECO:0000256" key="3">
    <source>
        <dbReference type="ARBA" id="ARBA00022840"/>
    </source>
</evidence>
<dbReference type="PROSITE" id="PS50893">
    <property type="entry name" value="ABC_TRANSPORTER_2"/>
    <property type="match status" value="1"/>
</dbReference>
<sequence length="272" mass="30325">MLEIKKLSKYYGKFKAVDDVSFTVPTGQIGILLGPNGAGKSTIIKSIAGLLRYEGTIAVDGIPSRSLEAKKRFAYVPELPALFPALTVVEHLEYIKRAYRSEITDAELDSLLERFEMSDKKGKLGNELSKGMMQKLSICCALAIKPSVLLLDEPMVGLDPVAIKELKKLIMELKSQGVTVLISTHMLEMVKELWDYVFIMKDGKLVGTYANTPEYNGDIERIFFEITGDAQSHDENDTELQQCADSESDGELCNDEKSCEDDMHRTDEEAKL</sequence>
<feature type="compositionally biased region" description="Basic and acidic residues" evidence="4">
    <location>
        <begin position="254"/>
        <end position="272"/>
    </location>
</feature>
<dbReference type="PANTHER" id="PTHR42939:SF1">
    <property type="entry name" value="ABC TRANSPORTER ATP-BINDING PROTEIN ALBC-RELATED"/>
    <property type="match status" value="1"/>
</dbReference>
<dbReference type="InterPro" id="IPR003439">
    <property type="entry name" value="ABC_transporter-like_ATP-bd"/>
</dbReference>
<dbReference type="SUPFAM" id="SSF52540">
    <property type="entry name" value="P-loop containing nucleoside triphosphate hydrolases"/>
    <property type="match status" value="1"/>
</dbReference>